<dbReference type="EMBL" id="QVTE01000017">
    <property type="protein sequence ID" value="RFU70059.1"/>
    <property type="molecule type" value="Genomic_DNA"/>
</dbReference>
<dbReference type="OrthoDB" id="2679644at2"/>
<evidence type="ECO:0000313" key="1">
    <source>
        <dbReference type="EMBL" id="RFU70059.1"/>
    </source>
</evidence>
<dbReference type="Pfam" id="PF07293">
    <property type="entry name" value="DUF1450"/>
    <property type="match status" value="1"/>
</dbReference>
<evidence type="ECO:0000313" key="2">
    <source>
        <dbReference type="Proteomes" id="UP000264541"/>
    </source>
</evidence>
<dbReference type="Proteomes" id="UP000264541">
    <property type="component" value="Unassembled WGS sequence"/>
</dbReference>
<dbReference type="AlphaFoldDB" id="A0A372LPM0"/>
<name>A0A372LPM0_9BACI</name>
<dbReference type="RefSeq" id="WP_117326056.1">
    <property type="nucleotide sequence ID" value="NZ_QVTE01000017.1"/>
</dbReference>
<sequence length="88" mass="10276">MKSLLSSIFSKKKKLSIEFCQNNLDRFLDKDTQSSLGHLLRENAIQYKEFECLSHCKECKKSPYVKLNDEMITANTMDNLIKEIESKL</sequence>
<proteinExistence type="predicted"/>
<reference evidence="1 2" key="1">
    <citation type="submission" date="2018-08" db="EMBL/GenBank/DDBJ databases">
        <title>Bacillus chawlae sp. nov., Bacillus glennii sp. nov., and Bacillus saganii sp. nov. Isolated from the Vehicle Assembly Building at Kennedy Space Center where the Viking Spacecraft were Assembled.</title>
        <authorList>
            <person name="Seuylemezian A."/>
            <person name="Vaishampayan P."/>
        </authorList>
    </citation>
    <scope>NUCLEOTIDE SEQUENCE [LARGE SCALE GENOMIC DNA]</scope>
    <source>
        <strain evidence="1 2">V47-23a</strain>
    </source>
</reference>
<dbReference type="InterPro" id="IPR009910">
    <property type="entry name" value="DUF1450"/>
</dbReference>
<accession>A0A372LPM0</accession>
<gene>
    <name evidence="1" type="ORF">D0469_07695</name>
</gene>
<organism evidence="1 2">
    <name type="scientific">Peribacillus saganii</name>
    <dbReference type="NCBI Taxonomy" id="2303992"/>
    <lineage>
        <taxon>Bacteria</taxon>
        <taxon>Bacillati</taxon>
        <taxon>Bacillota</taxon>
        <taxon>Bacilli</taxon>
        <taxon>Bacillales</taxon>
        <taxon>Bacillaceae</taxon>
        <taxon>Peribacillus</taxon>
    </lineage>
</organism>
<comment type="caution">
    <text evidence="1">The sequence shown here is derived from an EMBL/GenBank/DDBJ whole genome shotgun (WGS) entry which is preliminary data.</text>
</comment>
<keyword evidence="2" id="KW-1185">Reference proteome</keyword>
<protein>
    <submittedName>
        <fullName evidence="1">DUF1450 domain-containing protein</fullName>
    </submittedName>
</protein>